<feature type="domain" description="Serine/threonine-protein phosphatase 4 regulatory subunit 3-like central" evidence="4">
    <location>
        <begin position="192"/>
        <end position="717"/>
    </location>
</feature>
<accession>A0AAV9XXV5</accession>
<evidence type="ECO:0000313" key="5">
    <source>
        <dbReference type="EMBL" id="KAK6589333.1"/>
    </source>
</evidence>
<dbReference type="GO" id="GO:0005654">
    <property type="term" value="C:nucleoplasm"/>
    <property type="evidence" value="ECO:0007669"/>
    <property type="project" value="TreeGrafter"/>
</dbReference>
<dbReference type="GO" id="GO:0072542">
    <property type="term" value="F:protein phosphatase activator activity"/>
    <property type="evidence" value="ECO:0007669"/>
    <property type="project" value="TreeGrafter"/>
</dbReference>
<sequence>MTITGLELIDSIVNVDSQVSDYNSWPLELRRVKLYEVNPDNGNWIDCGTGYLNISKENNDFNIVVNSDNHSIFNTATRFDVFVNGSEDKLLKSNAKTKIVDTPIKMNREYCHQKESIITWQDGNNSDLYRALSFQYSDSCNSIWNLIFSIVPYLCVDLLECDDSETHSNLLVLERPTTSNIDVIVSRLEIESNLMNSENVVIDILQHGFLDDLFNLMEDLEDKGDIGNLHKIFQVIRRIVVFYSHFNEIFETILSDEYYLRFFRACEYDESLENYKAKLPHKKFLENVKFHSVVPLPEVQKIHLNYRLMYLRDVVMPRYLDEQSLQRICALINGNFSSIINMIVTTGDIWRYLKENIQKDFLAAKFIHAVLTVLKQNPMSIYERHQIFLNLKTNHILCEFSGYLKENCIGARQMLELINANLNNENISDYSNFDITSINCTCIKPIDLAVEVFSMVCDINPGLLRHAIQESVSENIKIGKNLRNITSENGTPKNKLKSKGIESAGDVKSIPSLWLNLCNIFINSSESTQIQISNIFKRILDPKTMDFPERDDSLSLFYDMGVLDKLIDCLLDSSEDTNVVNPTYSARVLFCDILSTCVQEHNYRIKYKILQNQLPYKLLQIATYPFHKIFFISVIKFLRTCLGTRDDFYYRLFAKHDVFKEIFLVLFKLRIPRNRGEGCILESVILEMLEFICRNKIQVLLKYIMEKYSSTVHLLNNYSLMGSRCKVFARIVESFNILQQNHQKISNGEKIQFVKTIANDAESEMNYFANNINKTIKRDELLIGEENSDLSRLHYSNENLHDTFRGSKKKKTDLINNTEDEDSSTKGNNGSSVFVTFEDVNLSRFAHDREGNNSYPCKKKTEVKIKLRD</sequence>
<reference evidence="5 6" key="1">
    <citation type="submission" date="2023-10" db="EMBL/GenBank/DDBJ databases">
        <title>Comparative genomics analysis reveals potential genetic determinants of host preference in Cryptosporidium xiaoi.</title>
        <authorList>
            <person name="Xiao L."/>
            <person name="Li J."/>
        </authorList>
    </citation>
    <scope>NUCLEOTIDE SEQUENCE [LARGE SCALE GENOMIC DNA]</scope>
    <source>
        <strain evidence="5 6">52996</strain>
    </source>
</reference>
<organism evidence="5 6">
    <name type="scientific">Cryptosporidium xiaoi</name>
    <dbReference type="NCBI Taxonomy" id="659607"/>
    <lineage>
        <taxon>Eukaryota</taxon>
        <taxon>Sar</taxon>
        <taxon>Alveolata</taxon>
        <taxon>Apicomplexa</taxon>
        <taxon>Conoidasida</taxon>
        <taxon>Coccidia</taxon>
        <taxon>Eucoccidiorida</taxon>
        <taxon>Eimeriorina</taxon>
        <taxon>Cryptosporidiidae</taxon>
        <taxon>Cryptosporidium</taxon>
    </lineage>
</organism>
<evidence type="ECO:0000256" key="2">
    <source>
        <dbReference type="ARBA" id="ARBA00023242"/>
    </source>
</evidence>
<dbReference type="Pfam" id="PF04802">
    <property type="entry name" value="PP4R3"/>
    <property type="match status" value="1"/>
</dbReference>
<comment type="caution">
    <text evidence="5">The sequence shown here is derived from an EMBL/GenBank/DDBJ whole genome shotgun (WGS) entry which is preliminary data.</text>
</comment>
<gene>
    <name evidence="5" type="ORF">RS030_213436</name>
</gene>
<evidence type="ECO:0000259" key="4">
    <source>
        <dbReference type="Pfam" id="PF04802"/>
    </source>
</evidence>
<keyword evidence="6" id="KW-1185">Reference proteome</keyword>
<name>A0AAV9XXV5_9CRYT</name>
<evidence type="ECO:0000256" key="3">
    <source>
        <dbReference type="SAM" id="MobiDB-lite"/>
    </source>
</evidence>
<dbReference type="AlphaFoldDB" id="A0AAV9XXV5"/>
<feature type="region of interest" description="Disordered" evidence="3">
    <location>
        <begin position="811"/>
        <end position="830"/>
    </location>
</feature>
<keyword evidence="2" id="KW-0539">Nucleus</keyword>
<proteinExistence type="predicted"/>
<dbReference type="EMBL" id="JAWDEY010000013">
    <property type="protein sequence ID" value="KAK6589333.1"/>
    <property type="molecule type" value="Genomic_DNA"/>
</dbReference>
<dbReference type="InterPro" id="IPR006887">
    <property type="entry name" value="P4R3-like_central_dom"/>
</dbReference>
<dbReference type="InterPro" id="IPR051137">
    <property type="entry name" value="PP4R3-like"/>
</dbReference>
<protein>
    <recommendedName>
        <fullName evidence="4">Serine/threonine-protein phosphatase 4 regulatory subunit 3-like central domain-containing protein</fullName>
    </recommendedName>
</protein>
<dbReference type="Proteomes" id="UP001311799">
    <property type="component" value="Unassembled WGS sequence"/>
</dbReference>
<dbReference type="PANTHER" id="PTHR23318:SF0">
    <property type="entry name" value="SERINE_THREONINE-PROTEIN PHOSPHATASE 4 REGULATORY SUBUNIT 3"/>
    <property type="match status" value="1"/>
</dbReference>
<dbReference type="GO" id="GO:0030289">
    <property type="term" value="C:protein phosphatase 4 complex"/>
    <property type="evidence" value="ECO:0007669"/>
    <property type="project" value="TreeGrafter"/>
</dbReference>
<dbReference type="PANTHER" id="PTHR23318">
    <property type="entry name" value="ATP SYNTHASE GAMMA-RELATED"/>
    <property type="match status" value="1"/>
</dbReference>
<evidence type="ECO:0000256" key="1">
    <source>
        <dbReference type="ARBA" id="ARBA00004123"/>
    </source>
</evidence>
<evidence type="ECO:0000313" key="6">
    <source>
        <dbReference type="Proteomes" id="UP001311799"/>
    </source>
</evidence>
<dbReference type="Gene3D" id="2.30.29.30">
    <property type="entry name" value="Pleckstrin-homology domain (PH domain)/Phosphotyrosine-binding domain (PTB)"/>
    <property type="match status" value="1"/>
</dbReference>
<dbReference type="InterPro" id="IPR011993">
    <property type="entry name" value="PH-like_dom_sf"/>
</dbReference>
<comment type="subcellular location">
    <subcellularLocation>
        <location evidence="1">Nucleus</location>
    </subcellularLocation>
</comment>